<feature type="transmembrane region" description="Helical" evidence="1">
    <location>
        <begin position="39"/>
        <end position="58"/>
    </location>
</feature>
<keyword evidence="1" id="KW-1133">Transmembrane helix</keyword>
<gene>
    <name evidence="2" type="ORF">Nlim_1893</name>
</gene>
<dbReference type="AlphaFoldDB" id="F3KNB2"/>
<evidence type="ECO:0000256" key="1">
    <source>
        <dbReference type="SAM" id="Phobius"/>
    </source>
</evidence>
<dbReference type="InterPro" id="IPR023301">
    <property type="entry name" value="NH3_CH4_mOase_suB_N"/>
</dbReference>
<proteinExistence type="predicted"/>
<organism evidence="2">
    <name type="scientific">Candidatus Nitrosarchaeum limnium SFB1</name>
    <dbReference type="NCBI Taxonomy" id="886738"/>
    <lineage>
        <taxon>Archaea</taxon>
        <taxon>Nitrososphaerota</taxon>
        <taxon>Nitrososphaeria</taxon>
        <taxon>Nitrosopumilales</taxon>
        <taxon>Nitrosopumilaceae</taxon>
        <taxon>Nitrosarchaeum</taxon>
    </lineage>
</organism>
<keyword evidence="2" id="KW-0503">Monooxygenase</keyword>
<dbReference type="STRING" id="886738.Nlim_1893"/>
<reference evidence="2" key="1">
    <citation type="journal article" date="2011" name="PLoS ONE">
        <title>Genome of a low-salinity ammonia-oxidizing archaeon determined by single-cell and metagenomic analysis.</title>
        <authorList>
            <person name="Blainey P.C."/>
            <person name="Mosier A.C."/>
            <person name="Potanina A."/>
            <person name="Francis C.A."/>
            <person name="Quake S.R."/>
        </authorList>
    </citation>
    <scope>NUCLEOTIDE SEQUENCE [LARGE SCALE GENOMIC DNA]</scope>
    <source>
        <strain evidence="2">SFB1</strain>
    </source>
</reference>
<keyword evidence="1" id="KW-0812">Transmembrane</keyword>
<name>F3KNB2_9ARCH</name>
<evidence type="ECO:0000313" key="2">
    <source>
        <dbReference type="EMBL" id="EGG41087.1"/>
    </source>
</evidence>
<sequence>MLIIDVKHIRIRSILVMKVKYITMCIIILNIRTMVEKKIFVLGLTAVLALGTLGFNWVDSILPTADAHGVQAQLQSRFVRIEDETFNRQSLQTGETLTVKGTLVSLVERDLRGWLSIFSESTNAGNRWEMLARDPPGNVFDIPGNSVVDYELSAKALEAGVYHVHTQLNIAKVGPGLGPGQTVVVEGEPILKPIPYTNIAYQSIIIGVGYVITFATRPWQVI</sequence>
<dbReference type="EMBL" id="AEGP01000066">
    <property type="protein sequence ID" value="EGG41087.1"/>
    <property type="molecule type" value="Genomic_DNA"/>
</dbReference>
<accession>F3KNB2</accession>
<dbReference type="Gene3D" id="2.60.120.570">
    <property type="entry name" value="Particulate methane monooxygenase, b subunit. Chain: A, domain 1"/>
    <property type="match status" value="2"/>
</dbReference>
<dbReference type="HOGENOM" id="CLU_1431582_0_0_2"/>
<dbReference type="PATRIC" id="fig|886738.10.peg.2027"/>
<comment type="caution">
    <text evidence="2">The sequence shown here is derived from an EMBL/GenBank/DDBJ whole genome shotgun (WGS) entry which is preliminary data.</text>
</comment>
<dbReference type="Proteomes" id="UP000004348">
    <property type="component" value="Chromosome"/>
</dbReference>
<dbReference type="GO" id="GO:0004497">
    <property type="term" value="F:monooxygenase activity"/>
    <property type="evidence" value="ECO:0007669"/>
    <property type="project" value="UniProtKB-KW"/>
</dbReference>
<keyword evidence="2" id="KW-0560">Oxidoreductase</keyword>
<protein>
    <submittedName>
        <fullName evidence="2">Ammonia monooxygenase, subunit B (AmoB)</fullName>
    </submittedName>
</protein>
<keyword evidence="1" id="KW-0472">Membrane</keyword>